<sequence length="176" mass="20411">MKIHPAQSAKILFLHGLDSSKASKKFDAIACENKYCIDVDYRHLSFQTVLDLYINTIDKIQPNLLIGHGIGGYWALKLSYFFKIPTIIANPSLKPRFRNDYTDIQDSDLQHDIPQLAYIELGDEVLNMHETKALLEQFMFIKTYWGGYHRLEHPENLNPLIDFFLDNHLMSNIQLA</sequence>
<organism evidence="1 2">
    <name type="scientific">Acinetobacter boissieri</name>
    <dbReference type="NCBI Taxonomy" id="1219383"/>
    <lineage>
        <taxon>Bacteria</taxon>
        <taxon>Pseudomonadati</taxon>
        <taxon>Pseudomonadota</taxon>
        <taxon>Gammaproteobacteria</taxon>
        <taxon>Moraxellales</taxon>
        <taxon>Moraxellaceae</taxon>
        <taxon>Acinetobacter</taxon>
    </lineage>
</organism>
<dbReference type="RefSeq" id="WP_092748887.1">
    <property type="nucleotide sequence ID" value="NZ_FMYL01000008.1"/>
</dbReference>
<accession>A0A1G6ICJ7</accession>
<protein>
    <submittedName>
        <fullName evidence="1">Predicted esterase YcpF, UPF0227 family</fullName>
    </submittedName>
</protein>
<evidence type="ECO:0000313" key="1">
    <source>
        <dbReference type="EMBL" id="SDC04259.1"/>
    </source>
</evidence>
<reference evidence="2" key="1">
    <citation type="submission" date="2016-09" db="EMBL/GenBank/DDBJ databases">
        <authorList>
            <person name="Varghese N."/>
            <person name="Submissions S."/>
        </authorList>
    </citation>
    <scope>NUCLEOTIDE SEQUENCE [LARGE SCALE GENOMIC DNA]</scope>
    <source>
        <strain evidence="2">ANC 4422</strain>
    </source>
</reference>
<dbReference type="AlphaFoldDB" id="A0A1G6ICJ7"/>
<dbReference type="InterPro" id="IPR029058">
    <property type="entry name" value="AB_hydrolase_fold"/>
</dbReference>
<evidence type="ECO:0000313" key="2">
    <source>
        <dbReference type="Proteomes" id="UP000242501"/>
    </source>
</evidence>
<name>A0A1G6ICJ7_9GAMM</name>
<dbReference type="Pfam" id="PF05728">
    <property type="entry name" value="UPF0227"/>
    <property type="match status" value="1"/>
</dbReference>
<dbReference type="EMBL" id="FMYL01000008">
    <property type="protein sequence ID" value="SDC04259.1"/>
    <property type="molecule type" value="Genomic_DNA"/>
</dbReference>
<proteinExistence type="predicted"/>
<dbReference type="SUPFAM" id="SSF53474">
    <property type="entry name" value="alpha/beta-Hydrolases"/>
    <property type="match status" value="1"/>
</dbReference>
<keyword evidence="2" id="KW-1185">Reference proteome</keyword>
<gene>
    <name evidence="1" type="ORF">SAMN05421733_10864</name>
</gene>
<dbReference type="OrthoDB" id="6708400at2"/>
<dbReference type="Proteomes" id="UP000242501">
    <property type="component" value="Unassembled WGS sequence"/>
</dbReference>
<dbReference type="Gene3D" id="3.40.50.1820">
    <property type="entry name" value="alpha/beta hydrolase"/>
    <property type="match status" value="1"/>
</dbReference>
<dbReference type="InterPro" id="IPR008886">
    <property type="entry name" value="UPF0227/Esterase_YqiA"/>
</dbReference>